<comment type="caution">
    <text evidence="1">The sequence shown here is derived from an EMBL/GenBank/DDBJ whole genome shotgun (WGS) entry which is preliminary data.</text>
</comment>
<dbReference type="EMBL" id="AKWD02000025">
    <property type="protein sequence ID" value="EMO54511.1"/>
    <property type="molecule type" value="Genomic_DNA"/>
</dbReference>
<feature type="non-terminal residue" evidence="1">
    <location>
        <position position="48"/>
    </location>
</feature>
<name>M6VHK5_9LEPT</name>
<protein>
    <submittedName>
        <fullName evidence="1">Uncharacterized protein</fullName>
    </submittedName>
</protein>
<sequence>MFESFSFMLEFGLEESILALNEKACTGGAQFLKITNKTLKLRSESDRS</sequence>
<evidence type="ECO:0000313" key="1">
    <source>
        <dbReference type="EMBL" id="EMO54511.1"/>
    </source>
</evidence>
<gene>
    <name evidence="1" type="ORF">LEP1GSC172_4022</name>
</gene>
<organism evidence="1 2">
    <name type="scientific">Leptospira noguchii</name>
    <dbReference type="NCBI Taxonomy" id="28182"/>
    <lineage>
        <taxon>Bacteria</taxon>
        <taxon>Pseudomonadati</taxon>
        <taxon>Spirochaetota</taxon>
        <taxon>Spirochaetia</taxon>
        <taxon>Leptospirales</taxon>
        <taxon>Leptospiraceae</taxon>
        <taxon>Leptospira</taxon>
    </lineage>
</organism>
<reference evidence="1 2" key="1">
    <citation type="submission" date="2013-01" db="EMBL/GenBank/DDBJ databases">
        <authorList>
            <person name="Harkins D.M."/>
            <person name="Durkin A.S."/>
            <person name="Brinkac L.M."/>
            <person name="Haft D.H."/>
            <person name="Selengut J.D."/>
            <person name="Sanka R."/>
            <person name="DePew J."/>
            <person name="Purushe J."/>
            <person name="Matthias M.A."/>
            <person name="Vinetz J.M."/>
            <person name="Sutton G.G."/>
            <person name="Nierman W.C."/>
            <person name="Fouts D.E."/>
        </authorList>
    </citation>
    <scope>NUCLEOTIDE SEQUENCE [LARGE SCALE GENOMIC DNA]</scope>
    <source>
        <strain evidence="1 2">HAI1536</strain>
    </source>
</reference>
<evidence type="ECO:0000313" key="2">
    <source>
        <dbReference type="Proteomes" id="UP000012112"/>
    </source>
</evidence>
<accession>M6VHK5</accession>
<dbReference type="AlphaFoldDB" id="M6VHK5"/>
<dbReference type="Proteomes" id="UP000012112">
    <property type="component" value="Unassembled WGS sequence"/>
</dbReference>
<proteinExistence type="predicted"/>